<dbReference type="GO" id="GO:0016832">
    <property type="term" value="F:aldehyde-lyase activity"/>
    <property type="evidence" value="ECO:0007669"/>
    <property type="project" value="TreeGrafter"/>
</dbReference>
<dbReference type="Proteomes" id="UP000006757">
    <property type="component" value="Unassembled WGS sequence"/>
</dbReference>
<dbReference type="OrthoDB" id="1621678at2759"/>
<evidence type="ECO:0000313" key="6">
    <source>
        <dbReference type="Proteomes" id="UP000006757"/>
    </source>
</evidence>
<protein>
    <recommendedName>
        <fullName evidence="4">HpcH/HpaI aldolase/citrate lyase domain-containing protein</fullName>
    </recommendedName>
</protein>
<dbReference type="HOGENOM" id="CLU_059964_3_0_1"/>
<dbReference type="SUPFAM" id="SSF51621">
    <property type="entry name" value="Phosphoenolpyruvate/pyruvate domain"/>
    <property type="match status" value="1"/>
</dbReference>
<evidence type="ECO:0000259" key="4">
    <source>
        <dbReference type="Pfam" id="PF03328"/>
    </source>
</evidence>
<dbReference type="EMBL" id="AMBO01000106">
    <property type="protein sequence ID" value="EKD05367.1"/>
    <property type="molecule type" value="Genomic_DNA"/>
</dbReference>
<dbReference type="PANTHER" id="PTHR30502">
    <property type="entry name" value="2-KETO-3-DEOXY-L-RHAMNONATE ALDOLASE"/>
    <property type="match status" value="1"/>
</dbReference>
<organism evidence="5 6">
    <name type="scientific">Trichosporon asahii var. asahii (strain CBS 8904)</name>
    <name type="common">Yeast</name>
    <dbReference type="NCBI Taxonomy" id="1220162"/>
    <lineage>
        <taxon>Eukaryota</taxon>
        <taxon>Fungi</taxon>
        <taxon>Dikarya</taxon>
        <taxon>Basidiomycota</taxon>
        <taxon>Agaricomycotina</taxon>
        <taxon>Tremellomycetes</taxon>
        <taxon>Trichosporonales</taxon>
        <taxon>Trichosporonaceae</taxon>
        <taxon>Trichosporon</taxon>
    </lineage>
</organism>
<dbReference type="InterPro" id="IPR040442">
    <property type="entry name" value="Pyrv_kinase-like_dom_sf"/>
</dbReference>
<dbReference type="PANTHER" id="PTHR30502:SF0">
    <property type="entry name" value="PHOSPHOENOLPYRUVATE CARBOXYLASE FAMILY PROTEIN"/>
    <property type="match status" value="1"/>
</dbReference>
<evidence type="ECO:0000256" key="2">
    <source>
        <dbReference type="ARBA" id="ARBA00022723"/>
    </source>
</evidence>
<comment type="caution">
    <text evidence="5">The sequence shown here is derived from an EMBL/GenBank/DDBJ whole genome shotgun (WGS) entry which is preliminary data.</text>
</comment>
<gene>
    <name evidence="5" type="ORF">A1Q2_00326</name>
</gene>
<keyword evidence="6" id="KW-1185">Reference proteome</keyword>
<keyword evidence="2" id="KW-0479">Metal-binding</keyword>
<dbReference type="InterPro" id="IPR050251">
    <property type="entry name" value="HpcH-HpaI_aldolase"/>
</dbReference>
<dbReference type="Pfam" id="PF03328">
    <property type="entry name" value="HpcH_HpaI"/>
    <property type="match status" value="1"/>
</dbReference>
<dbReference type="InterPro" id="IPR005000">
    <property type="entry name" value="Aldolase/citrate-lyase_domain"/>
</dbReference>
<comment type="similarity">
    <text evidence="1">Belongs to the HpcH/HpaI aldolase family.</text>
</comment>
<accession>K1W0M1</accession>
<dbReference type="GO" id="GO:0005737">
    <property type="term" value="C:cytoplasm"/>
    <property type="evidence" value="ECO:0007669"/>
    <property type="project" value="TreeGrafter"/>
</dbReference>
<proteinExistence type="inferred from homology"/>
<evidence type="ECO:0000256" key="1">
    <source>
        <dbReference type="ARBA" id="ARBA00005568"/>
    </source>
</evidence>
<dbReference type="AlphaFoldDB" id="K1W0M1"/>
<dbReference type="OMA" id="HQVQIGC"/>
<dbReference type="GO" id="GO:0046872">
    <property type="term" value="F:metal ion binding"/>
    <property type="evidence" value="ECO:0007669"/>
    <property type="project" value="UniProtKB-KW"/>
</dbReference>
<name>K1W0M1_TRIAC</name>
<evidence type="ECO:0000313" key="5">
    <source>
        <dbReference type="EMBL" id="EKD05367.1"/>
    </source>
</evidence>
<dbReference type="STRING" id="1220162.K1W0M1"/>
<dbReference type="Gene3D" id="3.20.20.60">
    <property type="entry name" value="Phosphoenolpyruvate-binding domains"/>
    <property type="match status" value="1"/>
</dbReference>
<dbReference type="InterPro" id="IPR015813">
    <property type="entry name" value="Pyrv/PenolPyrv_kinase-like_dom"/>
</dbReference>
<sequence length="268" mass="28467">MASTMSQRAVLKSALAAGEKGIGYWLTIPGPAVVRALTGIGGFNWVLIDGEHGQINDKDFYELSCAVAAAGASPIVRVPNAEEYMVKRALDCGAHGIMTPMCHSAEDAKKVVAWNKYPPTGTRGFGPMFAGHAFGVSEGEYAQNADSECLVMVQIESQRGVDSVEEIAAVPGLDVLFVGPFDLSKSMNVPFGSKEHQDAIARILMAAHDNGKTAAIFCSNGEQARQRLEQGFDMVSIHTDIGVIVQGMTRELGIATGKTQEKKSGGYS</sequence>
<feature type="domain" description="HpcH/HpaI aldolase/citrate lyase" evidence="4">
    <location>
        <begin position="25"/>
        <end position="243"/>
    </location>
</feature>
<dbReference type="InParanoid" id="K1W0M1"/>
<evidence type="ECO:0000256" key="3">
    <source>
        <dbReference type="ARBA" id="ARBA00023239"/>
    </source>
</evidence>
<dbReference type="eggNOG" id="ENOG502QR7H">
    <property type="taxonomic scope" value="Eukaryota"/>
</dbReference>
<reference evidence="5 6" key="1">
    <citation type="journal article" date="2012" name="Eukaryot. Cell">
        <title>Genome sequence of the Trichosporon asahii environmental strain CBS 8904.</title>
        <authorList>
            <person name="Yang R.Y."/>
            <person name="Li H.T."/>
            <person name="Zhu H."/>
            <person name="Zhou G.P."/>
            <person name="Wang M."/>
            <person name="Wang L."/>
        </authorList>
    </citation>
    <scope>NUCLEOTIDE SEQUENCE [LARGE SCALE GENOMIC DNA]</scope>
    <source>
        <strain evidence="5 6">CBS 8904</strain>
    </source>
</reference>
<keyword evidence="3" id="KW-0456">Lyase</keyword>